<accession>A0A0D2LMG7</accession>
<dbReference type="EMBL" id="KK106926">
    <property type="protein sequence ID" value="KIY91231.1"/>
    <property type="molecule type" value="Genomic_DNA"/>
</dbReference>
<reference evidence="1 2" key="1">
    <citation type="journal article" date="2013" name="BMC Genomics">
        <title>Reconstruction of the lipid metabolism for the microalga Monoraphidium neglectum from its genome sequence reveals characteristics suitable for biofuel production.</title>
        <authorList>
            <person name="Bogen C."/>
            <person name="Al-Dilaimi A."/>
            <person name="Albersmeier A."/>
            <person name="Wichmann J."/>
            <person name="Grundmann M."/>
            <person name="Rupp O."/>
            <person name="Lauersen K.J."/>
            <person name="Blifernez-Klassen O."/>
            <person name="Kalinowski J."/>
            <person name="Goesmann A."/>
            <person name="Mussgnug J.H."/>
            <person name="Kruse O."/>
        </authorList>
    </citation>
    <scope>NUCLEOTIDE SEQUENCE [LARGE SCALE GENOMIC DNA]</scope>
    <source>
        <strain evidence="1 2">SAG 48.87</strain>
    </source>
</reference>
<dbReference type="KEGG" id="mng:MNEG_16733"/>
<proteinExistence type="predicted"/>
<keyword evidence="2" id="KW-1185">Reference proteome</keyword>
<dbReference type="Proteomes" id="UP000054498">
    <property type="component" value="Unassembled WGS sequence"/>
</dbReference>
<organism evidence="1 2">
    <name type="scientific">Monoraphidium neglectum</name>
    <dbReference type="NCBI Taxonomy" id="145388"/>
    <lineage>
        <taxon>Eukaryota</taxon>
        <taxon>Viridiplantae</taxon>
        <taxon>Chlorophyta</taxon>
        <taxon>core chlorophytes</taxon>
        <taxon>Chlorophyceae</taxon>
        <taxon>CS clade</taxon>
        <taxon>Sphaeropleales</taxon>
        <taxon>Selenastraceae</taxon>
        <taxon>Monoraphidium</taxon>
    </lineage>
</organism>
<dbReference type="AlphaFoldDB" id="A0A0D2LMG7"/>
<evidence type="ECO:0000313" key="2">
    <source>
        <dbReference type="Proteomes" id="UP000054498"/>
    </source>
</evidence>
<gene>
    <name evidence="1" type="ORF">MNEG_16733</name>
</gene>
<dbReference type="GeneID" id="25734522"/>
<dbReference type="RefSeq" id="XP_013890251.1">
    <property type="nucleotide sequence ID" value="XM_014034797.1"/>
</dbReference>
<name>A0A0D2LMG7_9CHLO</name>
<protein>
    <submittedName>
        <fullName evidence="1">Uncharacterized protein</fullName>
    </submittedName>
</protein>
<evidence type="ECO:0000313" key="1">
    <source>
        <dbReference type="EMBL" id="KIY91231.1"/>
    </source>
</evidence>
<sequence>MHHLQGARDRLAKLPDEDRRSQAAALALRFAALLGGSDDEDEGEGGGDQLLAGA</sequence>